<dbReference type="InterPro" id="IPR024705">
    <property type="entry name" value="Ssp411"/>
</dbReference>
<protein>
    <submittedName>
        <fullName evidence="1">Uncharacterized protein</fullName>
    </submittedName>
</protein>
<dbReference type="Proteomes" id="UP001438707">
    <property type="component" value="Unassembled WGS sequence"/>
</dbReference>
<dbReference type="PANTHER" id="PTHR42899:SF1">
    <property type="entry name" value="SPERMATOGENESIS-ASSOCIATED PROTEIN 20"/>
    <property type="match status" value="1"/>
</dbReference>
<dbReference type="EMBL" id="JALJOS010000012">
    <property type="protein sequence ID" value="KAK9832128.1"/>
    <property type="molecule type" value="Genomic_DNA"/>
</dbReference>
<proteinExistence type="predicted"/>
<name>A0AAW1RE66_9CHLO</name>
<evidence type="ECO:0000313" key="1">
    <source>
        <dbReference type="EMBL" id="KAK9832128.1"/>
    </source>
</evidence>
<dbReference type="PANTHER" id="PTHR42899">
    <property type="entry name" value="SPERMATOGENESIS-ASSOCIATED PROTEIN 20"/>
    <property type="match status" value="1"/>
</dbReference>
<sequence>MDGCSPSEYPSAAVRDELFWDDQAGGFFSTAGADPNILLQMKEDYDGAEPAASSISIANLLRVAALSQGGLSDKSMCCSLFMTAAGHLRQVIIAKTAGQPDTEALLKATCSSFTPDEVVLHVDPSDEACMKFWDQHNAAATAMHMVRRAEMQGDIPATASVCQIFMCKAPTSPTANLQTYGILTVLAVSFLAASTAAEPQRPTGGLDWKDGAALSHALQTRTSTRHLLQSSGASSASAAAAGAQQAAQAARNVVNSGSAAAVAGIVNGDKTAATTAASSAQANANAASALAGASSSAQTSTAASGRPAAITAALACSAAANAAIAALLTGTLVAPVGASLASAAASLAAPAGAAPNAASSAASAASQFARAAAAAAVQGSKGAAATAASNAAVAGSTAAASALIAAPTSAGTCSLPIAGTPSAAAAASAASSAAVRAASFHDMLQATASAGASASASATATAAAVASASASATASAAATATGQPFATGIPIIAVSEGQGLLA</sequence>
<keyword evidence="2" id="KW-1185">Reference proteome</keyword>
<dbReference type="AlphaFoldDB" id="A0AAW1RE66"/>
<accession>A0AAW1RE66</accession>
<organism evidence="1 2">
    <name type="scientific">Apatococcus lobatus</name>
    <dbReference type="NCBI Taxonomy" id="904363"/>
    <lineage>
        <taxon>Eukaryota</taxon>
        <taxon>Viridiplantae</taxon>
        <taxon>Chlorophyta</taxon>
        <taxon>core chlorophytes</taxon>
        <taxon>Trebouxiophyceae</taxon>
        <taxon>Chlorellales</taxon>
        <taxon>Chlorellaceae</taxon>
        <taxon>Apatococcus</taxon>
    </lineage>
</organism>
<comment type="caution">
    <text evidence="1">The sequence shown here is derived from an EMBL/GenBank/DDBJ whole genome shotgun (WGS) entry which is preliminary data.</text>
</comment>
<reference evidence="1 2" key="1">
    <citation type="journal article" date="2024" name="Nat. Commun.">
        <title>Phylogenomics reveals the evolutionary origins of lichenization in chlorophyte algae.</title>
        <authorList>
            <person name="Puginier C."/>
            <person name="Libourel C."/>
            <person name="Otte J."/>
            <person name="Skaloud P."/>
            <person name="Haon M."/>
            <person name="Grisel S."/>
            <person name="Petersen M."/>
            <person name="Berrin J.G."/>
            <person name="Delaux P.M."/>
            <person name="Dal Grande F."/>
            <person name="Keller J."/>
        </authorList>
    </citation>
    <scope>NUCLEOTIDE SEQUENCE [LARGE SCALE GENOMIC DNA]</scope>
    <source>
        <strain evidence="1 2">SAG 2145</strain>
    </source>
</reference>
<evidence type="ECO:0000313" key="2">
    <source>
        <dbReference type="Proteomes" id="UP001438707"/>
    </source>
</evidence>
<gene>
    <name evidence="1" type="ORF">WJX74_000053</name>
</gene>